<feature type="signal peptide" evidence="1">
    <location>
        <begin position="1"/>
        <end position="18"/>
    </location>
</feature>
<sequence>MKKIVIVLVMLVVNLTFTQTFEVTAELRPRFEYRHGFKTLAVDTLDAAVFVSQRTRLNFRYGSEKLNAYIAVQNVRVWGDVSTLASADKNGTALHEAWAEMFFSPKLSMKLGRQEIIYDDHRIFGNVEWAQQARSHDAFLTTYKPNEKHRLDLGLALSSESESLFEIDYDVTNYKNFQYLWYHGNFGDVGLSFLFLNNGLAFDNNGKQEVEYNQTIGSHATFTKNKLKVDASLYFQTGKIAKTDLSAFNAAANVYYGLAKHFTVGLGVEILSGTDMDATDSKLKSFTPWFGTNHKFNGWMDYFYVGNHINSVGLLDIYATFKFKKDKLSAMLIPHFFSSAANVVNSTGKTMDNALGTEIDFVFGYKYTNNISFNLGYSQMFATETMEVLKGGDKDATNNWAWVMITFKPKLFTYSNPSEKQ</sequence>
<evidence type="ECO:0000313" key="3">
    <source>
        <dbReference type="EMBL" id="PNQ72481.1"/>
    </source>
</evidence>
<keyword evidence="1" id="KW-0732">Signal</keyword>
<evidence type="ECO:0000256" key="1">
    <source>
        <dbReference type="SAM" id="SignalP"/>
    </source>
</evidence>
<feature type="domain" description="Alginate export" evidence="2">
    <location>
        <begin position="23"/>
        <end position="387"/>
    </location>
</feature>
<comment type="caution">
    <text evidence="3">The sequence shown here is derived from an EMBL/GenBank/DDBJ whole genome shotgun (WGS) entry which is preliminary data.</text>
</comment>
<feature type="chain" id="PRO_5014466652" description="Alginate export domain-containing protein" evidence="1">
    <location>
        <begin position="19"/>
        <end position="421"/>
    </location>
</feature>
<dbReference type="SUPFAM" id="SSF56935">
    <property type="entry name" value="Porins"/>
    <property type="match status" value="1"/>
</dbReference>
<dbReference type="AlphaFoldDB" id="A0A2K1DWS8"/>
<proteinExistence type="predicted"/>
<protein>
    <recommendedName>
        <fullName evidence="2">Alginate export domain-containing protein</fullName>
    </recommendedName>
</protein>
<reference evidence="3 4" key="1">
    <citation type="submission" date="2018-01" db="EMBL/GenBank/DDBJ databases">
        <title>The draft genome of Hanstruepera neustonica JCM19743.</title>
        <authorList>
            <person name="He R.-H."/>
            <person name="Du Z.-J."/>
        </authorList>
    </citation>
    <scope>NUCLEOTIDE SEQUENCE [LARGE SCALE GENOMIC DNA]</scope>
    <source>
        <strain evidence="3 4">JCM19743</strain>
    </source>
</reference>
<dbReference type="Pfam" id="PF13372">
    <property type="entry name" value="Alginate_exp"/>
    <property type="match status" value="1"/>
</dbReference>
<dbReference type="OrthoDB" id="1070463at2"/>
<dbReference type="InterPro" id="IPR025388">
    <property type="entry name" value="Alginate_export_dom"/>
</dbReference>
<keyword evidence="4" id="KW-1185">Reference proteome</keyword>
<name>A0A2K1DWS8_9FLAO</name>
<evidence type="ECO:0000259" key="2">
    <source>
        <dbReference type="Pfam" id="PF13372"/>
    </source>
</evidence>
<gene>
    <name evidence="3" type="ORF">C1T31_11875</name>
</gene>
<dbReference type="RefSeq" id="WP_103052725.1">
    <property type="nucleotide sequence ID" value="NZ_POWF01000008.1"/>
</dbReference>
<evidence type="ECO:0000313" key="4">
    <source>
        <dbReference type="Proteomes" id="UP000236641"/>
    </source>
</evidence>
<accession>A0A2K1DWS8</accession>
<dbReference type="EMBL" id="POWF01000008">
    <property type="protein sequence ID" value="PNQ72481.1"/>
    <property type="molecule type" value="Genomic_DNA"/>
</dbReference>
<dbReference type="Proteomes" id="UP000236641">
    <property type="component" value="Unassembled WGS sequence"/>
</dbReference>
<organism evidence="3 4">
    <name type="scientific">Hanstruepera neustonica</name>
    <dbReference type="NCBI Taxonomy" id="1445657"/>
    <lineage>
        <taxon>Bacteria</taxon>
        <taxon>Pseudomonadati</taxon>
        <taxon>Bacteroidota</taxon>
        <taxon>Flavobacteriia</taxon>
        <taxon>Flavobacteriales</taxon>
        <taxon>Flavobacteriaceae</taxon>
        <taxon>Hanstruepera</taxon>
    </lineage>
</organism>